<feature type="domain" description="Calcineurin-like phosphoesterase" evidence="2">
    <location>
        <begin position="56"/>
        <end position="257"/>
    </location>
</feature>
<dbReference type="Proteomes" id="UP000065220">
    <property type="component" value="Chromosome"/>
</dbReference>
<protein>
    <submittedName>
        <fullName evidence="3">Metallophosphoesterase</fullName>
    </submittedName>
</protein>
<evidence type="ECO:0000256" key="1">
    <source>
        <dbReference type="SAM" id="MobiDB-lite"/>
    </source>
</evidence>
<keyword evidence="4" id="KW-1185">Reference proteome</keyword>
<proteinExistence type="predicted"/>
<dbReference type="EMBL" id="CP014228">
    <property type="protein sequence ID" value="AMD87139.1"/>
    <property type="molecule type" value="Genomic_DNA"/>
</dbReference>
<dbReference type="GO" id="GO:0009245">
    <property type="term" value="P:lipid A biosynthetic process"/>
    <property type="evidence" value="ECO:0007669"/>
    <property type="project" value="TreeGrafter"/>
</dbReference>
<dbReference type="RefSeq" id="WP_067941499.1">
    <property type="nucleotide sequence ID" value="NZ_CP014228.1"/>
</dbReference>
<dbReference type="OrthoDB" id="9780884at2"/>
<sequence>MTSETSSSVLRGTARVLGTTAAAGAGLLGYALVEARMPVLRRVEVPVLATGEDPITVLHLSDLHLTERDHARVDWVRALADLHPDVVVDTGDNLSFANGVEPLRRALEPFTDLPGAFVMGDHDYRTTVLKSPTRYLRRDPRTANDPEQDEQIEALPWEEVRDIQAAGGWADLTNARGSITVRGRSIELVGVDDPHAERDEYPAPSDQAGSGTDGAAPVVDADGRPLRLGLLHAPYRRVLDAMSADDVDLALAGHTHGGQLCLPIYGALVTNCDLDRSRASGLSQWPGRIGTPAAADHMYLHVSAGLGTSPYTPVRVACRPEATLLTLLPRA</sequence>
<feature type="compositionally biased region" description="Basic and acidic residues" evidence="1">
    <location>
        <begin position="192"/>
        <end position="201"/>
    </location>
</feature>
<feature type="region of interest" description="Disordered" evidence="1">
    <location>
        <begin position="192"/>
        <end position="217"/>
    </location>
</feature>
<dbReference type="GO" id="GO:0016020">
    <property type="term" value="C:membrane"/>
    <property type="evidence" value="ECO:0007669"/>
    <property type="project" value="GOC"/>
</dbReference>
<reference evidence="4" key="1">
    <citation type="submission" date="2016-02" db="EMBL/GenBank/DDBJ databases">
        <authorList>
            <person name="Holder M.E."/>
            <person name="Ajami N.J."/>
            <person name="Petrosino J.F."/>
        </authorList>
    </citation>
    <scope>NUCLEOTIDE SEQUENCE [LARGE SCALE GENOMIC DNA]</scope>
    <source>
        <strain evidence="4">CCUG 36733</strain>
    </source>
</reference>
<dbReference type="InterPro" id="IPR051158">
    <property type="entry name" value="Metallophosphoesterase_sf"/>
</dbReference>
<dbReference type="PANTHER" id="PTHR31302">
    <property type="entry name" value="TRANSMEMBRANE PROTEIN WITH METALLOPHOSPHOESTERASE DOMAIN-RELATED"/>
    <property type="match status" value="1"/>
</dbReference>
<dbReference type="InterPro" id="IPR029052">
    <property type="entry name" value="Metallo-depent_PP-like"/>
</dbReference>
<organism evidence="3 4">
    <name type="scientific">Actinomyces radicidentis</name>
    <dbReference type="NCBI Taxonomy" id="111015"/>
    <lineage>
        <taxon>Bacteria</taxon>
        <taxon>Bacillati</taxon>
        <taxon>Actinomycetota</taxon>
        <taxon>Actinomycetes</taxon>
        <taxon>Actinomycetales</taxon>
        <taxon>Actinomycetaceae</taxon>
        <taxon>Actinomyces</taxon>
    </lineage>
</organism>
<dbReference type="AlphaFoldDB" id="A0A109W2H6"/>
<dbReference type="STRING" id="111015.AXF14_05470"/>
<dbReference type="KEGG" id="ard:AXF14_05470"/>
<dbReference type="Pfam" id="PF00149">
    <property type="entry name" value="Metallophos"/>
    <property type="match status" value="1"/>
</dbReference>
<name>A0A109W2H6_ACTRD</name>
<dbReference type="Gene3D" id="3.60.21.10">
    <property type="match status" value="1"/>
</dbReference>
<dbReference type="PANTHER" id="PTHR31302:SF20">
    <property type="entry name" value="CONSERVED PROTEIN"/>
    <property type="match status" value="1"/>
</dbReference>
<accession>A0A109W2H6</accession>
<dbReference type="InterPro" id="IPR004843">
    <property type="entry name" value="Calcineurin-like_PHP"/>
</dbReference>
<evidence type="ECO:0000313" key="4">
    <source>
        <dbReference type="Proteomes" id="UP000065220"/>
    </source>
</evidence>
<evidence type="ECO:0000259" key="2">
    <source>
        <dbReference type="Pfam" id="PF00149"/>
    </source>
</evidence>
<dbReference type="GO" id="GO:0008758">
    <property type="term" value="F:UDP-2,3-diacylglucosamine hydrolase activity"/>
    <property type="evidence" value="ECO:0007669"/>
    <property type="project" value="TreeGrafter"/>
</dbReference>
<evidence type="ECO:0000313" key="3">
    <source>
        <dbReference type="EMBL" id="AMD87139.1"/>
    </source>
</evidence>
<dbReference type="SUPFAM" id="SSF56300">
    <property type="entry name" value="Metallo-dependent phosphatases"/>
    <property type="match status" value="1"/>
</dbReference>
<gene>
    <name evidence="3" type="ORF">AXF14_05470</name>
</gene>